<dbReference type="PANTHER" id="PTHR45953:SF1">
    <property type="entry name" value="IDURONATE 2-SULFATASE"/>
    <property type="match status" value="1"/>
</dbReference>
<keyword evidence="9" id="KW-0808">Transferase</keyword>
<dbReference type="EMBL" id="CP047593">
    <property type="protein sequence ID" value="QHI70382.1"/>
    <property type="molecule type" value="Genomic_DNA"/>
</dbReference>
<dbReference type="Pfam" id="PF00884">
    <property type="entry name" value="Sulfatase"/>
    <property type="match status" value="1"/>
</dbReference>
<keyword evidence="4 7" id="KW-0732">Signal</keyword>
<comment type="cofactor">
    <cofactor evidence="1">
        <name>Ca(2+)</name>
        <dbReference type="ChEBI" id="CHEBI:29108"/>
    </cofactor>
</comment>
<reference evidence="9 10" key="1">
    <citation type="submission" date="2020-01" db="EMBL/GenBank/DDBJ databases">
        <title>Ponticoccus aerotolerans gen. nov., sp. nov., an anaerobic bacterium and proposal of Ponticoccusceae fam. nov., Ponticoccusles ord. nov. and Ponticoccuse classis nov. in the phylum Kiritimatiellaeota.</title>
        <authorList>
            <person name="Zhou L.Y."/>
            <person name="Du Z.J."/>
        </authorList>
    </citation>
    <scope>NUCLEOTIDE SEQUENCE [LARGE SCALE GENOMIC DNA]</scope>
    <source>
        <strain evidence="9 10">S-5007</strain>
    </source>
</reference>
<evidence type="ECO:0000259" key="8">
    <source>
        <dbReference type="Pfam" id="PF00884"/>
    </source>
</evidence>
<proteinExistence type="inferred from homology"/>
<evidence type="ECO:0000313" key="9">
    <source>
        <dbReference type="EMBL" id="QHI70382.1"/>
    </source>
</evidence>
<protein>
    <submittedName>
        <fullName evidence="9">Sulfatase-like hydrolase/transferase</fullName>
    </submittedName>
</protein>
<keyword evidence="6" id="KW-0106">Calcium</keyword>
<dbReference type="GO" id="GO:0016740">
    <property type="term" value="F:transferase activity"/>
    <property type="evidence" value="ECO:0007669"/>
    <property type="project" value="UniProtKB-KW"/>
</dbReference>
<dbReference type="GO" id="GO:0004423">
    <property type="term" value="F:iduronate-2-sulfatase activity"/>
    <property type="evidence" value="ECO:0007669"/>
    <property type="project" value="InterPro"/>
</dbReference>
<evidence type="ECO:0000256" key="1">
    <source>
        <dbReference type="ARBA" id="ARBA00001913"/>
    </source>
</evidence>
<name>A0A6P1M8M6_9BACT</name>
<keyword evidence="5 9" id="KW-0378">Hydrolase</keyword>
<organism evidence="9 10">
    <name type="scientific">Tichowtungia aerotolerans</name>
    <dbReference type="NCBI Taxonomy" id="2697043"/>
    <lineage>
        <taxon>Bacteria</taxon>
        <taxon>Pseudomonadati</taxon>
        <taxon>Kiritimatiellota</taxon>
        <taxon>Tichowtungiia</taxon>
        <taxon>Tichowtungiales</taxon>
        <taxon>Tichowtungiaceae</taxon>
        <taxon>Tichowtungia</taxon>
    </lineage>
</organism>
<feature type="domain" description="Sulfatase N-terminal" evidence="8">
    <location>
        <begin position="30"/>
        <end position="385"/>
    </location>
</feature>
<feature type="signal peptide" evidence="7">
    <location>
        <begin position="1"/>
        <end position="22"/>
    </location>
</feature>
<comment type="similarity">
    <text evidence="2">Belongs to the sulfatase family.</text>
</comment>
<dbReference type="AlphaFoldDB" id="A0A6P1M8M6"/>
<dbReference type="Proteomes" id="UP000464954">
    <property type="component" value="Chromosome"/>
</dbReference>
<dbReference type="RefSeq" id="WP_160629559.1">
    <property type="nucleotide sequence ID" value="NZ_CP047593.1"/>
</dbReference>
<dbReference type="InterPro" id="IPR035874">
    <property type="entry name" value="IDS"/>
</dbReference>
<dbReference type="Gene3D" id="3.40.720.10">
    <property type="entry name" value="Alkaline Phosphatase, subunit A"/>
    <property type="match status" value="1"/>
</dbReference>
<evidence type="ECO:0000256" key="3">
    <source>
        <dbReference type="ARBA" id="ARBA00022723"/>
    </source>
</evidence>
<feature type="chain" id="PRO_5026654428" evidence="7">
    <location>
        <begin position="23"/>
        <end position="496"/>
    </location>
</feature>
<dbReference type="PANTHER" id="PTHR45953">
    <property type="entry name" value="IDURONATE 2-SULFATASE"/>
    <property type="match status" value="1"/>
</dbReference>
<dbReference type="GO" id="GO:0005737">
    <property type="term" value="C:cytoplasm"/>
    <property type="evidence" value="ECO:0007669"/>
    <property type="project" value="TreeGrafter"/>
</dbReference>
<dbReference type="SUPFAM" id="SSF53649">
    <property type="entry name" value="Alkaline phosphatase-like"/>
    <property type="match status" value="1"/>
</dbReference>
<evidence type="ECO:0000256" key="5">
    <source>
        <dbReference type="ARBA" id="ARBA00022801"/>
    </source>
</evidence>
<gene>
    <name evidence="9" type="ORF">GT409_13335</name>
</gene>
<evidence type="ECO:0000256" key="6">
    <source>
        <dbReference type="ARBA" id="ARBA00022837"/>
    </source>
</evidence>
<dbReference type="KEGG" id="taer:GT409_13335"/>
<keyword evidence="3" id="KW-0479">Metal-binding</keyword>
<sequence length="496" mass="55663">MKKRVVPFVLGAFGLGAWCASAAPDSPKQPNVLLFMIDDMKPLMGCYGDRTAQTPNMDALASRGAMFERAACQISLCAPSRASILSGLRPDTIECYVNGDQFRKTCPEAVTLPQAFEKAGYHTVSIGKVYDARNRDPGGWSEEMMPSSEKDIYALDANDQLYHDNSKRYNAATLQERQHLSRVGPAYEEADLDESEYWDGQVAEKTVETLHRIKDKPFFLAVGFIKPHLPFACPEKYWDLYDRAGIPLPSNPDKPTENVVELAYHEGFELRQYDGIPKQGKLDEDLARTLIHGYYACASFADAMVGRVLDELDVLGLTDNTIVVLMGDHGWHLGDKEIWCKFTAFQQSSVVPLIVVDPRRAGGGRVRGMVELVDIYPTLCELSGVKPADGIEGRSFVPLLSGFSKPWKKAVFAEAGRGGGWKEYIGTSMRTDRYNYIEWRHRKKGTLRAQELYDLKKDPLEMKNLAGNPEYRERIERLAGQMQAGWKESLPKEVSR</sequence>
<evidence type="ECO:0000256" key="7">
    <source>
        <dbReference type="SAM" id="SignalP"/>
    </source>
</evidence>
<keyword evidence="10" id="KW-1185">Reference proteome</keyword>
<dbReference type="GO" id="GO:0046872">
    <property type="term" value="F:metal ion binding"/>
    <property type="evidence" value="ECO:0007669"/>
    <property type="project" value="UniProtKB-KW"/>
</dbReference>
<evidence type="ECO:0000256" key="2">
    <source>
        <dbReference type="ARBA" id="ARBA00008779"/>
    </source>
</evidence>
<dbReference type="CDD" id="cd16030">
    <property type="entry name" value="iduronate-2-sulfatase"/>
    <property type="match status" value="1"/>
</dbReference>
<evidence type="ECO:0000313" key="10">
    <source>
        <dbReference type="Proteomes" id="UP000464954"/>
    </source>
</evidence>
<dbReference type="InterPro" id="IPR000917">
    <property type="entry name" value="Sulfatase_N"/>
</dbReference>
<accession>A0A6P1M8M6</accession>
<dbReference type="InterPro" id="IPR017850">
    <property type="entry name" value="Alkaline_phosphatase_core_sf"/>
</dbReference>
<evidence type="ECO:0000256" key="4">
    <source>
        <dbReference type="ARBA" id="ARBA00022729"/>
    </source>
</evidence>